<organism evidence="11 12">
    <name type="scientific">Cadophora malorum</name>
    <dbReference type="NCBI Taxonomy" id="108018"/>
    <lineage>
        <taxon>Eukaryota</taxon>
        <taxon>Fungi</taxon>
        <taxon>Dikarya</taxon>
        <taxon>Ascomycota</taxon>
        <taxon>Pezizomycotina</taxon>
        <taxon>Leotiomycetes</taxon>
        <taxon>Helotiales</taxon>
        <taxon>Ploettnerulaceae</taxon>
        <taxon>Cadophora</taxon>
    </lineage>
</organism>
<evidence type="ECO:0000256" key="8">
    <source>
        <dbReference type="ARBA" id="ARBA00038489"/>
    </source>
</evidence>
<evidence type="ECO:0000256" key="2">
    <source>
        <dbReference type="ARBA" id="ARBA00022559"/>
    </source>
</evidence>
<dbReference type="GO" id="GO:0045454">
    <property type="term" value="P:cell redox homeostasis"/>
    <property type="evidence" value="ECO:0007669"/>
    <property type="project" value="TreeGrafter"/>
</dbReference>
<keyword evidence="4" id="KW-0560">Oxidoreductase</keyword>
<dbReference type="Proteomes" id="UP000664132">
    <property type="component" value="Unassembled WGS sequence"/>
</dbReference>
<dbReference type="GO" id="GO:0034599">
    <property type="term" value="P:cellular response to oxidative stress"/>
    <property type="evidence" value="ECO:0007669"/>
    <property type="project" value="TreeGrafter"/>
</dbReference>
<dbReference type="InterPro" id="IPR000866">
    <property type="entry name" value="AhpC/TSA"/>
</dbReference>
<dbReference type="AlphaFoldDB" id="A0A8H7SXG3"/>
<dbReference type="Pfam" id="PF00578">
    <property type="entry name" value="AhpC-TSA"/>
    <property type="match status" value="1"/>
</dbReference>
<dbReference type="SUPFAM" id="SSF52833">
    <property type="entry name" value="Thioredoxin-like"/>
    <property type="match status" value="1"/>
</dbReference>
<evidence type="ECO:0000259" key="10">
    <source>
        <dbReference type="PROSITE" id="PS51352"/>
    </source>
</evidence>
<dbReference type="EC" id="1.11.1.24" evidence="1"/>
<evidence type="ECO:0000256" key="3">
    <source>
        <dbReference type="ARBA" id="ARBA00022862"/>
    </source>
</evidence>
<dbReference type="InterPro" id="IPR050924">
    <property type="entry name" value="Peroxiredoxin_BCP/PrxQ"/>
</dbReference>
<evidence type="ECO:0000256" key="9">
    <source>
        <dbReference type="ARBA" id="ARBA00049091"/>
    </source>
</evidence>
<evidence type="ECO:0000256" key="6">
    <source>
        <dbReference type="ARBA" id="ARBA00023284"/>
    </source>
</evidence>
<reference evidence="11" key="1">
    <citation type="submission" date="2021-02" db="EMBL/GenBank/DDBJ databases">
        <title>Genome sequence Cadophora malorum strain M34.</title>
        <authorList>
            <person name="Stefanovic E."/>
            <person name="Vu D."/>
            <person name="Scully C."/>
            <person name="Dijksterhuis J."/>
            <person name="Roader J."/>
            <person name="Houbraken J."/>
        </authorList>
    </citation>
    <scope>NUCLEOTIDE SEQUENCE</scope>
    <source>
        <strain evidence="11">M34</strain>
    </source>
</reference>
<keyword evidence="12" id="KW-1185">Reference proteome</keyword>
<evidence type="ECO:0000313" key="12">
    <source>
        <dbReference type="Proteomes" id="UP000664132"/>
    </source>
</evidence>
<dbReference type="CDD" id="cd02970">
    <property type="entry name" value="PRX_like2"/>
    <property type="match status" value="1"/>
</dbReference>
<sequence>MSLDEQYTAIHNWIKARPISESSAILKAKADIVASFDTKTAIQVGSTLPSFTLPSATGAQISSASLLSKGPLLITFYRGSWCPFCNLALRSFQSILPKMQSNGVTFIAISPELPDTSLSTVEKQQLEFTVLSDVGNAFAEQLGILYRQPEELRGVFQGLGTDLRRRNGDDSFVVPVPLTMLVDGRGVVRNVHVEPDYFVRLDPEVTLGWIEEL</sequence>
<keyword evidence="2" id="KW-0575">Peroxidase</keyword>
<keyword evidence="5" id="KW-1015">Disulfide bond</keyword>
<comment type="caution">
    <text evidence="11">The sequence shown here is derived from an EMBL/GenBank/DDBJ whole genome shotgun (WGS) entry which is preliminary data.</text>
</comment>
<evidence type="ECO:0000256" key="4">
    <source>
        <dbReference type="ARBA" id="ARBA00023002"/>
    </source>
</evidence>
<gene>
    <name evidence="11" type="ORF">IFR04_016284</name>
</gene>
<feature type="domain" description="Thioredoxin" evidence="10">
    <location>
        <begin position="42"/>
        <end position="213"/>
    </location>
</feature>
<comment type="catalytic activity">
    <reaction evidence="9">
        <text>a hydroperoxide + [thioredoxin]-dithiol = an alcohol + [thioredoxin]-disulfide + H2O</text>
        <dbReference type="Rhea" id="RHEA:62620"/>
        <dbReference type="Rhea" id="RHEA-COMP:10698"/>
        <dbReference type="Rhea" id="RHEA-COMP:10700"/>
        <dbReference type="ChEBI" id="CHEBI:15377"/>
        <dbReference type="ChEBI" id="CHEBI:29950"/>
        <dbReference type="ChEBI" id="CHEBI:30879"/>
        <dbReference type="ChEBI" id="CHEBI:35924"/>
        <dbReference type="ChEBI" id="CHEBI:50058"/>
        <dbReference type="EC" id="1.11.1.24"/>
    </reaction>
</comment>
<dbReference type="InterPro" id="IPR036249">
    <property type="entry name" value="Thioredoxin-like_sf"/>
</dbReference>
<proteinExistence type="inferred from homology"/>
<dbReference type="GO" id="GO:0005737">
    <property type="term" value="C:cytoplasm"/>
    <property type="evidence" value="ECO:0007669"/>
    <property type="project" value="TreeGrafter"/>
</dbReference>
<keyword evidence="6" id="KW-0676">Redox-active center</keyword>
<dbReference type="GO" id="GO:0008379">
    <property type="term" value="F:thioredoxin peroxidase activity"/>
    <property type="evidence" value="ECO:0007669"/>
    <property type="project" value="TreeGrafter"/>
</dbReference>
<evidence type="ECO:0000313" key="11">
    <source>
        <dbReference type="EMBL" id="KAG4410580.1"/>
    </source>
</evidence>
<evidence type="ECO:0000256" key="5">
    <source>
        <dbReference type="ARBA" id="ARBA00023157"/>
    </source>
</evidence>
<dbReference type="OrthoDB" id="338622at2759"/>
<dbReference type="PANTHER" id="PTHR42801">
    <property type="entry name" value="THIOREDOXIN-DEPENDENT PEROXIDE REDUCTASE"/>
    <property type="match status" value="1"/>
</dbReference>
<comment type="similarity">
    <text evidence="8">Belongs to the peroxiredoxin family. BCP/PrxQ subfamily.</text>
</comment>
<protein>
    <recommendedName>
        <fullName evidence="1">thioredoxin-dependent peroxiredoxin</fullName>
        <ecNumber evidence="1">1.11.1.24</ecNumber>
    </recommendedName>
    <alternativeName>
        <fullName evidence="7">Thioredoxin peroxidase</fullName>
    </alternativeName>
</protein>
<dbReference type="Gene3D" id="3.40.30.10">
    <property type="entry name" value="Glutaredoxin"/>
    <property type="match status" value="1"/>
</dbReference>
<accession>A0A8H7SXG3</accession>
<dbReference type="InterPro" id="IPR013766">
    <property type="entry name" value="Thioredoxin_domain"/>
</dbReference>
<name>A0A8H7SXG3_9HELO</name>
<dbReference type="PANTHER" id="PTHR42801:SF7">
    <property type="entry name" value="SLL1159 PROTEIN"/>
    <property type="match status" value="1"/>
</dbReference>
<evidence type="ECO:0000256" key="7">
    <source>
        <dbReference type="ARBA" id="ARBA00032824"/>
    </source>
</evidence>
<dbReference type="EMBL" id="JAFJYH010000658">
    <property type="protein sequence ID" value="KAG4410580.1"/>
    <property type="molecule type" value="Genomic_DNA"/>
</dbReference>
<keyword evidence="3" id="KW-0049">Antioxidant</keyword>
<evidence type="ECO:0000256" key="1">
    <source>
        <dbReference type="ARBA" id="ARBA00013017"/>
    </source>
</evidence>
<dbReference type="PROSITE" id="PS51352">
    <property type="entry name" value="THIOREDOXIN_2"/>
    <property type="match status" value="1"/>
</dbReference>